<evidence type="ECO:0000256" key="3">
    <source>
        <dbReference type="ARBA" id="ARBA00059723"/>
    </source>
</evidence>
<dbReference type="Pfam" id="PF02961">
    <property type="entry name" value="SAM_BAF"/>
    <property type="match status" value="1"/>
</dbReference>
<dbReference type="FunCoup" id="A0A7N4NLZ0">
    <property type="interactions" value="102"/>
</dbReference>
<proteinExistence type="predicted"/>
<dbReference type="GO" id="GO:0005634">
    <property type="term" value="C:nucleus"/>
    <property type="evidence" value="ECO:0007669"/>
    <property type="project" value="UniProtKB-SubCell"/>
</dbReference>
<keyword evidence="2" id="KW-0539">Nucleus</keyword>
<dbReference type="InterPro" id="IPR004122">
    <property type="entry name" value="BAF_prot"/>
</dbReference>
<comment type="subunit">
    <text evidence="4">Homodimer. Heterodimerizes with BANF1.</text>
</comment>
<dbReference type="SUPFAM" id="SSF47798">
    <property type="entry name" value="Barrier-to-autointegration factor, BAF"/>
    <property type="match status" value="1"/>
</dbReference>
<dbReference type="InParanoid" id="A0A7N4NLZ0"/>
<evidence type="ECO:0000256" key="4">
    <source>
        <dbReference type="ARBA" id="ARBA00065228"/>
    </source>
</evidence>
<dbReference type="FunFam" id="1.10.150.40:FF:000002">
    <property type="entry name" value="Barrier to autointegration factor 2"/>
    <property type="match status" value="1"/>
</dbReference>
<comment type="function">
    <text evidence="3">May play a role in BANF1 regulation and influence tissue-specific roles of BANF1.</text>
</comment>
<gene>
    <name evidence="7" type="primary">BANF2</name>
</gene>
<evidence type="ECO:0000256" key="6">
    <source>
        <dbReference type="ARBA" id="ARBA00079764"/>
    </source>
</evidence>
<evidence type="ECO:0000256" key="5">
    <source>
        <dbReference type="ARBA" id="ARBA00074730"/>
    </source>
</evidence>
<reference evidence="7 8" key="1">
    <citation type="journal article" date="2011" name="Proc. Natl. Acad. Sci. U.S.A.">
        <title>Genetic diversity and population structure of the endangered marsupial Sarcophilus harrisii (Tasmanian devil).</title>
        <authorList>
            <person name="Miller W."/>
            <person name="Hayes V.M."/>
            <person name="Ratan A."/>
            <person name="Petersen D.C."/>
            <person name="Wittekindt N.E."/>
            <person name="Miller J."/>
            <person name="Walenz B."/>
            <person name="Knight J."/>
            <person name="Qi J."/>
            <person name="Zhao F."/>
            <person name="Wang Q."/>
            <person name="Bedoya-Reina O.C."/>
            <person name="Katiyar N."/>
            <person name="Tomsho L.P."/>
            <person name="Kasson L.M."/>
            <person name="Hardie R.A."/>
            <person name="Woodbridge P."/>
            <person name="Tindall E.A."/>
            <person name="Bertelsen M.F."/>
            <person name="Dixon D."/>
            <person name="Pyecroft S."/>
            <person name="Helgen K.M."/>
            <person name="Lesk A.M."/>
            <person name="Pringle T.H."/>
            <person name="Patterson N."/>
            <person name="Zhang Y."/>
            <person name="Kreiss A."/>
            <person name="Woods G.M."/>
            <person name="Jones M.E."/>
            <person name="Schuster S.C."/>
        </authorList>
    </citation>
    <scope>NUCLEOTIDE SEQUENCE [LARGE SCALE GENOMIC DNA]</scope>
</reference>
<dbReference type="Gene3D" id="1.10.150.40">
    <property type="entry name" value="Barrier-to-autointegration factor, BAF"/>
    <property type="match status" value="1"/>
</dbReference>
<dbReference type="SMART" id="SM01023">
    <property type="entry name" value="BAF"/>
    <property type="match status" value="1"/>
</dbReference>
<dbReference type="GeneTree" id="ENSGT00940000162003"/>
<dbReference type="PANTHER" id="PTHR47507:SF4">
    <property type="entry name" value="BARRIER-TO-AUTOINTEGRATION FACTOR-LIKE PROTEIN"/>
    <property type="match status" value="1"/>
</dbReference>
<dbReference type="GO" id="GO:0051276">
    <property type="term" value="P:chromosome organization"/>
    <property type="evidence" value="ECO:0007669"/>
    <property type="project" value="TreeGrafter"/>
</dbReference>
<dbReference type="GO" id="GO:0003677">
    <property type="term" value="F:DNA binding"/>
    <property type="evidence" value="ECO:0007669"/>
    <property type="project" value="InterPro"/>
</dbReference>
<dbReference type="InterPro" id="IPR051387">
    <property type="entry name" value="BAF"/>
</dbReference>
<name>A0A7N4NLZ0_SARHA</name>
<dbReference type="InterPro" id="IPR036617">
    <property type="entry name" value="BAF_sf"/>
</dbReference>
<evidence type="ECO:0000313" key="7">
    <source>
        <dbReference type="Ensembl" id="ENSSHAP00000025015.1"/>
    </source>
</evidence>
<accession>A0A7N4NLZ0</accession>
<protein>
    <recommendedName>
        <fullName evidence="5">Barrier-to-autointegration factor-like protein</fullName>
    </recommendedName>
    <alternativeName>
        <fullName evidence="6">Barrier-to-autointegration factor 2</fullName>
    </alternativeName>
</protein>
<evidence type="ECO:0000313" key="8">
    <source>
        <dbReference type="Proteomes" id="UP000007648"/>
    </source>
</evidence>
<dbReference type="PANTHER" id="PTHR47507">
    <property type="entry name" value="BARRIER TO AUTOINTEGRATION FACTOR 2"/>
    <property type="match status" value="1"/>
</dbReference>
<evidence type="ECO:0000256" key="2">
    <source>
        <dbReference type="ARBA" id="ARBA00023242"/>
    </source>
</evidence>
<reference evidence="7" key="3">
    <citation type="submission" date="2025-09" db="UniProtKB">
        <authorList>
            <consortium name="Ensembl"/>
        </authorList>
    </citation>
    <scope>IDENTIFICATION</scope>
</reference>
<organism evidence="7 8">
    <name type="scientific">Sarcophilus harrisii</name>
    <name type="common">Tasmanian devil</name>
    <name type="synonym">Sarcophilus laniarius</name>
    <dbReference type="NCBI Taxonomy" id="9305"/>
    <lineage>
        <taxon>Eukaryota</taxon>
        <taxon>Metazoa</taxon>
        <taxon>Chordata</taxon>
        <taxon>Craniata</taxon>
        <taxon>Vertebrata</taxon>
        <taxon>Euteleostomi</taxon>
        <taxon>Mammalia</taxon>
        <taxon>Metatheria</taxon>
        <taxon>Dasyuromorphia</taxon>
        <taxon>Dasyuridae</taxon>
        <taxon>Sarcophilus</taxon>
    </lineage>
</organism>
<comment type="subcellular location">
    <subcellularLocation>
        <location evidence="1">Nucleus</location>
    </subcellularLocation>
</comment>
<keyword evidence="8" id="KW-1185">Reference proteome</keyword>
<evidence type="ECO:0000256" key="1">
    <source>
        <dbReference type="ARBA" id="ARBA00004123"/>
    </source>
</evidence>
<dbReference type="AlphaFoldDB" id="A0A7N4NLZ0"/>
<dbReference type="Ensembl" id="ENSSHAT00000048030.1">
    <property type="protein sequence ID" value="ENSSHAP00000025015.1"/>
    <property type="gene ID" value="ENSSHAG00000024157.1"/>
</dbReference>
<reference evidence="7" key="2">
    <citation type="submission" date="2025-08" db="UniProtKB">
        <authorList>
            <consortium name="Ensembl"/>
        </authorList>
    </citation>
    <scope>IDENTIFICATION</scope>
</reference>
<dbReference type="GO" id="GO:0000793">
    <property type="term" value="C:condensed chromosome"/>
    <property type="evidence" value="ECO:0007669"/>
    <property type="project" value="TreeGrafter"/>
</dbReference>
<sequence length="159" mass="18838">MPIHNILKLQRAKLQYRRDNCIAFLLFIFRISEYNNQILDQQFLVVLWRLTHDFVPFFFLLMSSVLQRMTDYLSVKLRTFLGEPIGEKCVSFVDGVDKDLAVKLIESGFDKAYVLLGQYLLMHKKEDDFQMWLMLACGATQREAQKISRCLREWSITFL</sequence>
<dbReference type="Proteomes" id="UP000007648">
    <property type="component" value="Unassembled WGS sequence"/>
</dbReference>